<evidence type="ECO:0000313" key="2">
    <source>
        <dbReference type="Proteomes" id="UP000322225"/>
    </source>
</evidence>
<evidence type="ECO:0000313" key="1">
    <source>
        <dbReference type="EMBL" id="WWD21449.1"/>
    </source>
</evidence>
<dbReference type="GeneID" id="43591927"/>
<dbReference type="EMBL" id="CP144061">
    <property type="protein sequence ID" value="WWD21449.1"/>
    <property type="molecule type" value="Genomic_DNA"/>
</dbReference>
<dbReference type="KEGG" id="ksn:43591927"/>
<organism evidence="1 2">
    <name type="scientific">Kwoniella shandongensis</name>
    <dbReference type="NCBI Taxonomy" id="1734106"/>
    <lineage>
        <taxon>Eukaryota</taxon>
        <taxon>Fungi</taxon>
        <taxon>Dikarya</taxon>
        <taxon>Basidiomycota</taxon>
        <taxon>Agaricomycotina</taxon>
        <taxon>Tremellomycetes</taxon>
        <taxon>Tremellales</taxon>
        <taxon>Cryptococcaceae</taxon>
        <taxon>Kwoniella</taxon>
    </lineage>
</organism>
<reference evidence="1" key="2">
    <citation type="submission" date="2024-01" db="EMBL/GenBank/DDBJ databases">
        <title>Comparative genomics of Cryptococcus and Kwoniella reveals pathogenesis evolution and contrasting modes of karyotype evolution via chromosome fusion or intercentromeric recombination.</title>
        <authorList>
            <person name="Coelho M.A."/>
            <person name="David-Palma M."/>
            <person name="Shea T."/>
            <person name="Bowers K."/>
            <person name="McGinley-Smith S."/>
            <person name="Mohammad A.W."/>
            <person name="Gnirke A."/>
            <person name="Yurkov A.M."/>
            <person name="Nowrousian M."/>
            <person name="Sun S."/>
            <person name="Cuomo C.A."/>
            <person name="Heitman J."/>
        </authorList>
    </citation>
    <scope>NUCLEOTIDE SEQUENCE</scope>
    <source>
        <strain evidence="1">CBS 12478</strain>
    </source>
</reference>
<dbReference type="AlphaFoldDB" id="A0A5M6BQ25"/>
<dbReference type="RefSeq" id="XP_031857924.1">
    <property type="nucleotide sequence ID" value="XM_032007756.1"/>
</dbReference>
<protein>
    <submittedName>
        <fullName evidence="1">Uncharacterized protein</fullName>
    </submittedName>
</protein>
<dbReference type="Proteomes" id="UP000322225">
    <property type="component" value="Chromosome 11"/>
</dbReference>
<sequence>MGGSKPGSVTPHALGVEAAHRALARMHGKKGSPSGKELEAQIVACVNQLVVDHKLYWYHDGEKEHFIKQAQAHALKEVKSRH</sequence>
<proteinExistence type="predicted"/>
<reference evidence="1" key="1">
    <citation type="submission" date="2017-08" db="EMBL/GenBank/DDBJ databases">
        <authorList>
            <person name="Cuomo C."/>
            <person name="Billmyre B."/>
            <person name="Heitman J."/>
        </authorList>
    </citation>
    <scope>NUCLEOTIDE SEQUENCE</scope>
    <source>
        <strain evidence="1">CBS 12478</strain>
    </source>
</reference>
<gene>
    <name evidence="1" type="ORF">CI109_105934</name>
</gene>
<keyword evidence="2" id="KW-1185">Reference proteome</keyword>
<name>A0A5M6BQ25_9TREE</name>
<accession>A0A5M6BQ25</accession>